<evidence type="ECO:0000256" key="6">
    <source>
        <dbReference type="SAM" id="MobiDB-lite"/>
    </source>
</evidence>
<dbReference type="GO" id="GO:0016620">
    <property type="term" value="F:oxidoreductase activity, acting on the aldehyde or oxo group of donors, NAD or NADP as acceptor"/>
    <property type="evidence" value="ECO:0007669"/>
    <property type="project" value="UniProtKB-UniRule"/>
</dbReference>
<comment type="caution">
    <text evidence="8">The sequence shown here is derived from an EMBL/GenBank/DDBJ whole genome shotgun (WGS) entry which is preliminary data.</text>
</comment>
<dbReference type="EMBL" id="BRXW01000353">
    <property type="protein sequence ID" value="GMH47143.1"/>
    <property type="molecule type" value="Genomic_DNA"/>
</dbReference>
<sequence>MLSLRTLSLPSPLHRTLSTPSITSLFTSMSYGPAPEDDSAARSWIKSHDGKFGAFINGEWIKEGEVVDNVCPSDGSILSQTHQAPISLLDRAIESSEIAYKSWSTLPPHHRARHLYSIARNLQKHSRLLSVIESLDNGKPIREVRDGDVGLAVRHFYYHAGWAQVLNEEMPNYSSLGVVSQIIPWNFPLLMLAWKIAPALSTGNTVILKPAPNTRLSAFLFADILKESGLPGGVVNVVSGDNEMAEAMVSDTRIDKVAFTGSTNVGKHLQKETAGRGIKLSLELGGKSPVIVYDSADLDGAVEGLVNGIFYNQGQVCCAGSRLLVQENIYEKFIEKVKRRMSTLRVGSSLEKNIDMAALIDETQKKRIQEFVEIGREEGADVYQQTECPDGCYYPPTLITNVQSTSRLVQEEIFGPVLVAQTFRTPTEAIKLANNSKYGLSAGVWTEQLGLALETALSVKAGVLWVNGHNNFDAAAGFGGYKESGFGREGGKEGLYEYMKLKWKSRGQKTVSDQIIARSDNWGKETLAPLPSSPTSSSTGLPSVDRTPKMYIGGAQKRPDGNYVLPIMSHDGETLLGQVGAGNRKDVRDAVQAANKAALGWGKRAAYNRSQILFFIAENLSIRKEEFAKRLDAMTGCGEDEGMKEVEESISRLFTYASYADKYGGSVQETAFYGVTTSVNEPVGVIGMVCDDGERPLLSFISMIAPAIVRGNAVVVAPSEKYPLAATDLYQVLDTSDLPGGVLNIVTGESAVIAKTLAEHQHIDGVWYFGDVEGCYNVQKRAAGNMKRTFVCSEGRDWMVKQQGEGEEFLRESSEVKNIWMPMGESMSGAGAAY</sequence>
<organism evidence="8 9">
    <name type="scientific">Triparma laevis f. longispina</name>
    <dbReference type="NCBI Taxonomy" id="1714387"/>
    <lineage>
        <taxon>Eukaryota</taxon>
        <taxon>Sar</taxon>
        <taxon>Stramenopiles</taxon>
        <taxon>Ochrophyta</taxon>
        <taxon>Bolidophyceae</taxon>
        <taxon>Parmales</taxon>
        <taxon>Triparmaceae</taxon>
        <taxon>Triparma</taxon>
    </lineage>
</organism>
<dbReference type="AlphaFoldDB" id="A0A9W7DQK3"/>
<feature type="region of interest" description="Disordered" evidence="6">
    <location>
        <begin position="526"/>
        <end position="547"/>
    </location>
</feature>
<dbReference type="InterPro" id="IPR029510">
    <property type="entry name" value="Ald_DH_CS_GLU"/>
</dbReference>
<dbReference type="InterPro" id="IPR011408">
    <property type="entry name" value="Aldehyde_DH"/>
</dbReference>
<evidence type="ECO:0000256" key="4">
    <source>
        <dbReference type="PROSITE-ProRule" id="PRU10007"/>
    </source>
</evidence>
<dbReference type="OrthoDB" id="310895at2759"/>
<feature type="domain" description="Aldehyde dehydrogenase" evidence="7">
    <location>
        <begin position="568"/>
        <end position="795"/>
    </location>
</feature>
<dbReference type="InterPro" id="IPR015590">
    <property type="entry name" value="Aldehyde_DH_dom"/>
</dbReference>
<gene>
    <name evidence="8" type="ORF">TrLO_g10360</name>
</gene>
<reference evidence="9" key="1">
    <citation type="journal article" date="2023" name="Commun. Biol.">
        <title>Genome analysis of Parmales, the sister group of diatoms, reveals the evolutionary specialization of diatoms from phago-mixotrophs to photoautotrophs.</title>
        <authorList>
            <person name="Ban H."/>
            <person name="Sato S."/>
            <person name="Yoshikawa S."/>
            <person name="Yamada K."/>
            <person name="Nakamura Y."/>
            <person name="Ichinomiya M."/>
            <person name="Sato N."/>
            <person name="Blanc-Mathieu R."/>
            <person name="Endo H."/>
            <person name="Kuwata A."/>
            <person name="Ogata H."/>
        </authorList>
    </citation>
    <scope>NUCLEOTIDE SEQUENCE [LARGE SCALE GENOMIC DNA]</scope>
    <source>
        <strain evidence="9">NIES 3700</strain>
    </source>
</reference>
<dbReference type="Gene3D" id="3.40.605.10">
    <property type="entry name" value="Aldehyde Dehydrogenase, Chain A, domain 1"/>
    <property type="match status" value="2"/>
</dbReference>
<feature type="compositionally biased region" description="Low complexity" evidence="6">
    <location>
        <begin position="526"/>
        <end position="543"/>
    </location>
</feature>
<dbReference type="InterPro" id="IPR016162">
    <property type="entry name" value="Ald_DH_N"/>
</dbReference>
<accession>A0A9W7DQK3</accession>
<keyword evidence="9" id="KW-1185">Reference proteome</keyword>
<dbReference type="Proteomes" id="UP001165122">
    <property type="component" value="Unassembled WGS sequence"/>
</dbReference>
<comment type="similarity">
    <text evidence="1 3 5">Belongs to the aldehyde dehydrogenase family.</text>
</comment>
<evidence type="ECO:0000313" key="9">
    <source>
        <dbReference type="Proteomes" id="UP001165122"/>
    </source>
</evidence>
<dbReference type="PROSITE" id="PS00687">
    <property type="entry name" value="ALDEHYDE_DEHYDR_GLU"/>
    <property type="match status" value="1"/>
</dbReference>
<feature type="active site" evidence="4">
    <location>
        <position position="283"/>
    </location>
</feature>
<evidence type="ECO:0000256" key="2">
    <source>
        <dbReference type="ARBA" id="ARBA00023002"/>
    </source>
</evidence>
<dbReference type="FunFam" id="3.40.309.10:FF:000012">
    <property type="entry name" value="Betaine aldehyde dehydrogenase"/>
    <property type="match status" value="1"/>
</dbReference>
<dbReference type="InterPro" id="IPR016163">
    <property type="entry name" value="Ald_DH_C"/>
</dbReference>
<evidence type="ECO:0000313" key="8">
    <source>
        <dbReference type="EMBL" id="GMH47143.1"/>
    </source>
</evidence>
<evidence type="ECO:0000259" key="7">
    <source>
        <dbReference type="Pfam" id="PF00171"/>
    </source>
</evidence>
<protein>
    <recommendedName>
        <fullName evidence="7">Aldehyde dehydrogenase domain-containing protein</fullName>
    </recommendedName>
</protein>
<proteinExistence type="inferred from homology"/>
<dbReference type="SUPFAM" id="SSF53720">
    <property type="entry name" value="ALDH-like"/>
    <property type="match status" value="2"/>
</dbReference>
<evidence type="ECO:0000256" key="5">
    <source>
        <dbReference type="RuleBase" id="RU003345"/>
    </source>
</evidence>
<dbReference type="Pfam" id="PF00171">
    <property type="entry name" value="Aldedh"/>
    <property type="match status" value="2"/>
</dbReference>
<dbReference type="PANTHER" id="PTHR11699">
    <property type="entry name" value="ALDEHYDE DEHYDROGENASE-RELATED"/>
    <property type="match status" value="1"/>
</dbReference>
<dbReference type="InterPro" id="IPR016161">
    <property type="entry name" value="Ald_DH/histidinol_DH"/>
</dbReference>
<evidence type="ECO:0000256" key="3">
    <source>
        <dbReference type="PIRNR" id="PIRNR036490"/>
    </source>
</evidence>
<dbReference type="PROSITE" id="PS00070">
    <property type="entry name" value="ALDEHYDE_DEHYDR_CYS"/>
    <property type="match status" value="1"/>
</dbReference>
<dbReference type="FunFam" id="3.40.605.10:FF:000007">
    <property type="entry name" value="NAD/NADP-dependent betaine aldehyde dehydrogenase"/>
    <property type="match status" value="1"/>
</dbReference>
<name>A0A9W7DQK3_9STRA</name>
<evidence type="ECO:0000256" key="1">
    <source>
        <dbReference type="ARBA" id="ARBA00009986"/>
    </source>
</evidence>
<dbReference type="Gene3D" id="3.40.309.10">
    <property type="entry name" value="Aldehyde Dehydrogenase, Chain A, domain 2"/>
    <property type="match status" value="1"/>
</dbReference>
<dbReference type="InterPro" id="IPR016160">
    <property type="entry name" value="Ald_DH_CS_CYS"/>
</dbReference>
<dbReference type="PIRSF" id="PIRSF036490">
    <property type="entry name" value="Aldedh_dupl"/>
    <property type="match status" value="1"/>
</dbReference>
<feature type="domain" description="Aldehyde dehydrogenase" evidence="7">
    <location>
        <begin position="61"/>
        <end position="503"/>
    </location>
</feature>
<keyword evidence="2 5" id="KW-0560">Oxidoreductase</keyword>